<evidence type="ECO:0000256" key="1">
    <source>
        <dbReference type="ARBA" id="ARBA00022490"/>
    </source>
</evidence>
<dbReference type="AlphaFoldDB" id="A0A074T833"/>
<sequence length="204" mass="22462">MANDRPDPELDRELSDLPPELRWREWMRRIEAVLFASTAPVPREDLARVVGQGASVDLLVEDLAADLEGRAFEIAQVAGGWMFRTRATYAPAIRAAADVGDQLLDLSEFDVAVLAAIAYHQPITRDGLKDIFGKEISRDLIGRLHARNLIGTGPRSPRRGAPYTFVTTEQFLVAFGLESLRDLPDREQLVDAGVVGEAPQIDCG</sequence>
<dbReference type="Pfam" id="PF04079">
    <property type="entry name" value="SMC_ScpB"/>
    <property type="match status" value="1"/>
</dbReference>
<dbReference type="GO" id="GO:0051304">
    <property type="term" value="P:chromosome separation"/>
    <property type="evidence" value="ECO:0007669"/>
    <property type="project" value="InterPro"/>
</dbReference>
<reference evidence="5 6" key="1">
    <citation type="submission" date="2014-03" db="EMBL/GenBank/DDBJ databases">
        <title>The draft genome sequence of Thioclava dalianensis DLFJ1-1.</title>
        <authorList>
            <person name="Lai Q."/>
            <person name="Shao Z."/>
        </authorList>
    </citation>
    <scope>NUCLEOTIDE SEQUENCE [LARGE SCALE GENOMIC DNA]</scope>
    <source>
        <strain evidence="5 6">DLFJ1-1</strain>
    </source>
</reference>
<keyword evidence="3" id="KW-0159">Chromosome partition</keyword>
<name>A0A074T833_9RHOB</name>
<dbReference type="PANTHER" id="PTHR34298:SF2">
    <property type="entry name" value="SEGREGATION AND CONDENSATION PROTEIN B"/>
    <property type="match status" value="1"/>
</dbReference>
<keyword evidence="6" id="KW-1185">Reference proteome</keyword>
<evidence type="ECO:0000256" key="4">
    <source>
        <dbReference type="ARBA" id="ARBA00023306"/>
    </source>
</evidence>
<evidence type="ECO:0000256" key="2">
    <source>
        <dbReference type="ARBA" id="ARBA00022618"/>
    </source>
</evidence>
<dbReference type="OrthoDB" id="9806226at2"/>
<evidence type="ECO:0000313" key="5">
    <source>
        <dbReference type="EMBL" id="KEP67966.1"/>
    </source>
</evidence>
<accession>A0A074T833</accession>
<dbReference type="GO" id="GO:0051301">
    <property type="term" value="P:cell division"/>
    <property type="evidence" value="ECO:0007669"/>
    <property type="project" value="UniProtKB-KW"/>
</dbReference>
<dbReference type="RefSeq" id="WP_038069776.1">
    <property type="nucleotide sequence ID" value="NZ_FOVB01000010.1"/>
</dbReference>
<dbReference type="Proteomes" id="UP000027725">
    <property type="component" value="Unassembled WGS sequence"/>
</dbReference>
<evidence type="ECO:0000256" key="3">
    <source>
        <dbReference type="ARBA" id="ARBA00022829"/>
    </source>
</evidence>
<proteinExistence type="predicted"/>
<keyword evidence="1" id="KW-0963">Cytoplasm</keyword>
<evidence type="ECO:0000313" key="6">
    <source>
        <dbReference type="Proteomes" id="UP000027725"/>
    </source>
</evidence>
<keyword evidence="4" id="KW-0131">Cell cycle</keyword>
<protein>
    <submittedName>
        <fullName evidence="5">Chromosome segregation protein ScpB</fullName>
    </submittedName>
</protein>
<dbReference type="PANTHER" id="PTHR34298">
    <property type="entry name" value="SEGREGATION AND CONDENSATION PROTEIN B"/>
    <property type="match status" value="1"/>
</dbReference>
<dbReference type="EMBL" id="JHEH01000054">
    <property type="protein sequence ID" value="KEP67966.1"/>
    <property type="molecule type" value="Genomic_DNA"/>
</dbReference>
<dbReference type="InterPro" id="IPR005234">
    <property type="entry name" value="ScpB_csome_segregation"/>
</dbReference>
<gene>
    <name evidence="5" type="ORF">DL1_16900</name>
</gene>
<dbReference type="InterPro" id="IPR036390">
    <property type="entry name" value="WH_DNA-bd_sf"/>
</dbReference>
<dbReference type="PIRSF" id="PIRSF019345">
    <property type="entry name" value="ScpB"/>
    <property type="match status" value="1"/>
</dbReference>
<comment type="caution">
    <text evidence="5">The sequence shown here is derived from an EMBL/GenBank/DDBJ whole genome shotgun (WGS) entry which is preliminary data.</text>
</comment>
<dbReference type="STRING" id="1185766.SAMN05216224_11025"/>
<organism evidence="5 6">
    <name type="scientific">Thioclava dalianensis</name>
    <dbReference type="NCBI Taxonomy" id="1185766"/>
    <lineage>
        <taxon>Bacteria</taxon>
        <taxon>Pseudomonadati</taxon>
        <taxon>Pseudomonadota</taxon>
        <taxon>Alphaproteobacteria</taxon>
        <taxon>Rhodobacterales</taxon>
        <taxon>Paracoccaceae</taxon>
        <taxon>Thioclava</taxon>
    </lineage>
</organism>
<keyword evidence="2" id="KW-0132">Cell division</keyword>
<dbReference type="eggNOG" id="COG1386">
    <property type="taxonomic scope" value="Bacteria"/>
</dbReference>
<dbReference type="SUPFAM" id="SSF46785">
    <property type="entry name" value="Winged helix' DNA-binding domain"/>
    <property type="match status" value="2"/>
</dbReference>
<dbReference type="Gene3D" id="1.10.10.10">
    <property type="entry name" value="Winged helix-like DNA-binding domain superfamily/Winged helix DNA-binding domain"/>
    <property type="match status" value="2"/>
</dbReference>
<dbReference type="InterPro" id="IPR036388">
    <property type="entry name" value="WH-like_DNA-bd_sf"/>
</dbReference>